<name>A0A3E1F053_9FLAO</name>
<dbReference type="OrthoDB" id="2972467at2"/>
<sequence>MFLPVKRLYKTQMPGRKFQPEDYRYGFQGQEKDDEIKGPGNSVNYKYRMHDPRVGRFFAVDPLAAEYPHNSPYAFSENSTIAFVELEGLERIYYLWGHDEKGELKKIFWKTVLGYTTEGGEFKTYEEEFILRRYDGPFSKDWLFTDREEFIEFDGGYFDVLWHPSDGLIRSEIIDAHADAAGTQGERYKIAEGILEILDRREWRSYKLRHKASVIVADFQSKESAIEYSKELLSKFSKDGFELSVIPTEDGYSVSTGSFDIGSMQEAVDQRNELRGEGYVRTEVKVIETEVLQKAEKVKL</sequence>
<keyword evidence="2" id="KW-1185">Reference proteome</keyword>
<evidence type="ECO:0000313" key="2">
    <source>
        <dbReference type="Proteomes" id="UP000257127"/>
    </source>
</evidence>
<gene>
    <name evidence="1" type="ORF">DXU93_04455</name>
</gene>
<dbReference type="InterPro" id="IPR022385">
    <property type="entry name" value="Rhs_assc_core"/>
</dbReference>
<accession>A0A3E1F053</accession>
<evidence type="ECO:0000313" key="1">
    <source>
        <dbReference type="EMBL" id="RFC55077.1"/>
    </source>
</evidence>
<dbReference type="NCBIfam" id="TIGR03696">
    <property type="entry name" value="Rhs_assc_core"/>
    <property type="match status" value="1"/>
</dbReference>
<dbReference type="AlphaFoldDB" id="A0A3E1F053"/>
<proteinExistence type="predicted"/>
<protein>
    <submittedName>
        <fullName evidence="1">Uncharacterized protein</fullName>
    </submittedName>
</protein>
<dbReference type="Gene3D" id="2.180.10.10">
    <property type="entry name" value="RHS repeat-associated core"/>
    <property type="match status" value="1"/>
</dbReference>
<reference evidence="1 2" key="1">
    <citation type="submission" date="2018-08" db="EMBL/GenBank/DDBJ databases">
        <title>The draft genome squence of Brumimicrobium sp. N62.</title>
        <authorList>
            <person name="Du Z.-J."/>
            <person name="Luo H.-R."/>
        </authorList>
    </citation>
    <scope>NUCLEOTIDE SEQUENCE [LARGE SCALE GENOMIC DNA]</scope>
    <source>
        <strain evidence="1 2">N62</strain>
    </source>
</reference>
<dbReference type="Proteomes" id="UP000257127">
    <property type="component" value="Unassembled WGS sequence"/>
</dbReference>
<organism evidence="1 2">
    <name type="scientific">Brumimicrobium aurantiacum</name>
    <dbReference type="NCBI Taxonomy" id="1737063"/>
    <lineage>
        <taxon>Bacteria</taxon>
        <taxon>Pseudomonadati</taxon>
        <taxon>Bacteroidota</taxon>
        <taxon>Flavobacteriia</taxon>
        <taxon>Flavobacteriales</taxon>
        <taxon>Crocinitomicaceae</taxon>
        <taxon>Brumimicrobium</taxon>
    </lineage>
</organism>
<comment type="caution">
    <text evidence="1">The sequence shown here is derived from an EMBL/GenBank/DDBJ whole genome shotgun (WGS) entry which is preliminary data.</text>
</comment>
<dbReference type="EMBL" id="QURB01000002">
    <property type="protein sequence ID" value="RFC55077.1"/>
    <property type="molecule type" value="Genomic_DNA"/>
</dbReference>